<feature type="transmembrane region" description="Helical" evidence="8">
    <location>
        <begin position="167"/>
        <end position="187"/>
    </location>
</feature>
<evidence type="ECO:0000256" key="8">
    <source>
        <dbReference type="SAM" id="Phobius"/>
    </source>
</evidence>
<feature type="transmembrane region" description="Helical" evidence="8">
    <location>
        <begin position="257"/>
        <end position="276"/>
    </location>
</feature>
<keyword evidence="6 8" id="KW-0472">Membrane</keyword>
<evidence type="ECO:0000256" key="6">
    <source>
        <dbReference type="ARBA" id="ARBA00023136"/>
    </source>
</evidence>
<dbReference type="GO" id="GO:0140911">
    <property type="term" value="F:pore-forming activity"/>
    <property type="evidence" value="ECO:0007669"/>
    <property type="project" value="InterPro"/>
</dbReference>
<evidence type="ECO:0000256" key="3">
    <source>
        <dbReference type="ARBA" id="ARBA00022475"/>
    </source>
</evidence>
<accession>A0A169S2X5</accession>
<evidence type="ECO:0000256" key="2">
    <source>
        <dbReference type="ARBA" id="ARBA00008488"/>
    </source>
</evidence>
<proteinExistence type="inferred from homology"/>
<feature type="transmembrane region" description="Helical" evidence="8">
    <location>
        <begin position="74"/>
        <end position="95"/>
    </location>
</feature>
<evidence type="ECO:0000256" key="4">
    <source>
        <dbReference type="ARBA" id="ARBA00022692"/>
    </source>
</evidence>
<protein>
    <submittedName>
        <fullName evidence="9">Membrane proteins</fullName>
    </submittedName>
</protein>
<keyword evidence="4 8" id="KW-0812">Transmembrane</keyword>
<evidence type="ECO:0000256" key="1">
    <source>
        <dbReference type="ARBA" id="ARBA00004651"/>
    </source>
</evidence>
<dbReference type="PANTHER" id="PTHR20855:SF3">
    <property type="entry name" value="LD03007P"/>
    <property type="match status" value="1"/>
</dbReference>
<dbReference type="GO" id="GO:0046872">
    <property type="term" value="F:metal ion binding"/>
    <property type="evidence" value="ECO:0007669"/>
    <property type="project" value="UniProtKB-KW"/>
</dbReference>
<evidence type="ECO:0000313" key="10">
    <source>
        <dbReference type="Proteomes" id="UP000218244"/>
    </source>
</evidence>
<dbReference type="InterPro" id="IPR005744">
    <property type="entry name" value="Hy-lIII"/>
</dbReference>
<dbReference type="Proteomes" id="UP000218244">
    <property type="component" value="Chromosome"/>
</dbReference>
<dbReference type="NCBIfam" id="TIGR01065">
    <property type="entry name" value="hlyIII"/>
    <property type="match status" value="1"/>
</dbReference>
<keyword evidence="3" id="KW-1003">Cell membrane</keyword>
<feature type="binding site" evidence="7">
    <location>
        <position position="124"/>
    </location>
    <ligand>
        <name>Zn(2+)</name>
        <dbReference type="ChEBI" id="CHEBI:29105"/>
    </ligand>
</feature>
<organism evidence="9 10">
    <name type="scientific">Corynebacterium suranareeae</name>
    <dbReference type="NCBI Taxonomy" id="2506452"/>
    <lineage>
        <taxon>Bacteria</taxon>
        <taxon>Bacillati</taxon>
        <taxon>Actinomycetota</taxon>
        <taxon>Actinomycetes</taxon>
        <taxon>Mycobacteriales</taxon>
        <taxon>Corynebacteriaceae</taxon>
        <taxon>Corynebacterium</taxon>
    </lineage>
</organism>
<dbReference type="Pfam" id="PF03006">
    <property type="entry name" value="HlyIII"/>
    <property type="match status" value="1"/>
</dbReference>
<sequence length="278" mass="31668">MRNPVFVFLPLHWKLLNQGRKKRDVSKDREYMDADPLIEDSVREEDTKDSSDEPLLALTKYVFDRGERPVTRGLFHQIAAILSIVTGSVLSTYAWMELVWWQALGVTIYALAMLGLFSVSAAYHRGPWRRLHTVAWWRRADHSTIAVFIAATYTPLCLIVLELRTALWMLGIAWVGAIASVIMNMVWINHPRWLGVLVYLVLGWLIVPLIPQLWSGAGHTVVWLLFAGGIIYSVGALVYGFKWPGRNAKWMGYHEHFHLATIIAAIVHLVAVWMVVVN</sequence>
<feature type="transmembrane region" description="Helical" evidence="8">
    <location>
        <begin position="194"/>
        <end position="214"/>
    </location>
</feature>
<comment type="subcellular location">
    <subcellularLocation>
        <location evidence="1">Cell membrane</location>
        <topology evidence="1">Multi-pass membrane protein</topology>
    </subcellularLocation>
</comment>
<feature type="binding site" evidence="7">
    <location>
        <position position="258"/>
    </location>
    <ligand>
        <name>Zn(2+)</name>
        <dbReference type="ChEBI" id="CHEBI:29105"/>
    </ligand>
</feature>
<evidence type="ECO:0000256" key="5">
    <source>
        <dbReference type="ARBA" id="ARBA00022989"/>
    </source>
</evidence>
<reference evidence="9 10" key="1">
    <citation type="submission" date="2016-02" db="EMBL/GenBank/DDBJ databases">
        <title>Corynebacterium glutamicum N24 whole genome sequencing project.</title>
        <authorList>
            <person name="Matsutani M."/>
            <person name="Nangtapong N."/>
            <person name="Yakushi T."/>
            <person name="Matsushita K."/>
        </authorList>
    </citation>
    <scope>NUCLEOTIDE SEQUENCE [LARGE SCALE GENOMIC DNA]</scope>
    <source>
        <strain evidence="9 10">N24</strain>
    </source>
</reference>
<dbReference type="EMBL" id="AP017369">
    <property type="protein sequence ID" value="BAU96932.1"/>
    <property type="molecule type" value="Genomic_DNA"/>
</dbReference>
<dbReference type="GO" id="GO:0005886">
    <property type="term" value="C:plasma membrane"/>
    <property type="evidence" value="ECO:0007669"/>
    <property type="project" value="UniProtKB-SubCell"/>
</dbReference>
<dbReference type="PANTHER" id="PTHR20855">
    <property type="entry name" value="ADIPOR/PROGESTIN RECEPTOR-RELATED"/>
    <property type="match status" value="1"/>
</dbReference>
<feature type="transmembrane region" description="Helical" evidence="8">
    <location>
        <begin position="144"/>
        <end position="161"/>
    </location>
</feature>
<name>A0A169S2X5_9CORY</name>
<dbReference type="InterPro" id="IPR004254">
    <property type="entry name" value="AdipoR/HlyIII-related"/>
</dbReference>
<keyword evidence="5 8" id="KW-1133">Transmembrane helix</keyword>
<dbReference type="KEGG" id="csur:N24_2670"/>
<gene>
    <name evidence="9" type="ORF">N24_2670</name>
</gene>
<dbReference type="AlphaFoldDB" id="A0A169S2X5"/>
<evidence type="ECO:0000256" key="7">
    <source>
        <dbReference type="PIRSR" id="PIRSR604254-1"/>
    </source>
</evidence>
<feature type="transmembrane region" description="Helical" evidence="8">
    <location>
        <begin position="220"/>
        <end position="241"/>
    </location>
</feature>
<feature type="binding site" evidence="7">
    <location>
        <position position="254"/>
    </location>
    <ligand>
        <name>Zn(2+)</name>
        <dbReference type="ChEBI" id="CHEBI:29105"/>
    </ligand>
</feature>
<evidence type="ECO:0000313" key="9">
    <source>
        <dbReference type="EMBL" id="BAU96932.1"/>
    </source>
</evidence>
<keyword evidence="10" id="KW-1185">Reference proteome</keyword>
<comment type="similarity">
    <text evidence="2">Belongs to the UPF0073 (Hly-III) family.</text>
</comment>
<feature type="transmembrane region" description="Helical" evidence="8">
    <location>
        <begin position="101"/>
        <end position="123"/>
    </location>
</feature>
<keyword evidence="7" id="KW-0862">Zinc</keyword>
<keyword evidence="7" id="KW-0479">Metal-binding</keyword>